<dbReference type="InterPro" id="IPR000277">
    <property type="entry name" value="Cys/Met-Metab_PyrdxlP-dep_enz"/>
</dbReference>
<sequence length="547" mass="61298">MVVLRPQSEWGHAPPPQTPYSIMTNIPGWDMLRGVREGDMSPLAKVVHFYPRFAPWLTLPKLGIEGKRIMIYLNPITWEYTRRFVAAKARGPKAISPDDLILKCVDVAGHRIYCILFDPAHTPAIMASWGNPGIGISIRGAEELLKNIDTFVEVPFDDLKNPPKPTWTPESPVHQALRERVHELVHHATIDPAKVTSQPKDVYVYPTGMAAVFHTTNNLLEYRPGHPVILGVVFHSTHHHLEEENHDTWKHFGKVDDQSLDEMETWLEEEIKAEKPVNFVIVETPGNPTLDTPDLPRLKKLSEKYGFVLIIDDTVGGFGNIDVFAYSDILLTSLTKSFNGKGDCLGGSIVLNPLSPHYNALSSLFAANHHNELFTADAEVLLNNSKEFFPRTQILNRNAEAMANFLQKCADDPDSPVVKVRYPTLLPSKGHYDAVKRRSTPELPEPGYGCLLTLDFESTATAKAFYDRCGFYPSPHLAGHVTLTFAYNMFLFGKEDKEREYFRGLGVKEEGIRISAGLEDVQDLIDTLQDGLEAAIEAKKNQGDIKN</sequence>
<evidence type="ECO:0000256" key="1">
    <source>
        <dbReference type="ARBA" id="ARBA00001933"/>
    </source>
</evidence>
<dbReference type="Proteomes" id="UP001338125">
    <property type="component" value="Unassembled WGS sequence"/>
</dbReference>
<proteinExistence type="inferred from homology"/>
<dbReference type="PANTHER" id="PTHR42699:SF1">
    <property type="entry name" value="CYSTATHIONINE GAMMA-SYNTHASE-RELATED"/>
    <property type="match status" value="1"/>
</dbReference>
<dbReference type="Gene3D" id="3.40.640.10">
    <property type="entry name" value="Type I PLP-dependent aspartate aminotransferase-like (Major domain)"/>
    <property type="match status" value="1"/>
</dbReference>
<comment type="caution">
    <text evidence="4">The sequence shown here is derived from an EMBL/GenBank/DDBJ whole genome shotgun (WGS) entry which is preliminary data.</text>
</comment>
<keyword evidence="5" id="KW-1185">Reference proteome</keyword>
<dbReference type="InterPro" id="IPR015421">
    <property type="entry name" value="PyrdxlP-dep_Trfase_major"/>
</dbReference>
<evidence type="ECO:0000256" key="3">
    <source>
        <dbReference type="RuleBase" id="RU362118"/>
    </source>
</evidence>
<dbReference type="EMBL" id="JAVFKD010000012">
    <property type="protein sequence ID" value="KAK5992437.1"/>
    <property type="molecule type" value="Genomic_DNA"/>
</dbReference>
<comment type="similarity">
    <text evidence="3">Belongs to the trans-sulfuration enzymes family.</text>
</comment>
<evidence type="ECO:0000313" key="4">
    <source>
        <dbReference type="EMBL" id="KAK5992437.1"/>
    </source>
</evidence>
<protein>
    <submittedName>
        <fullName evidence="4">Cystathionine gamma-synthase</fullName>
    </submittedName>
</protein>
<evidence type="ECO:0000313" key="5">
    <source>
        <dbReference type="Proteomes" id="UP001338125"/>
    </source>
</evidence>
<evidence type="ECO:0000256" key="2">
    <source>
        <dbReference type="ARBA" id="ARBA00022898"/>
    </source>
</evidence>
<accession>A0ABR0SJW1</accession>
<organism evidence="4 5">
    <name type="scientific">Cladobotryum mycophilum</name>
    <dbReference type="NCBI Taxonomy" id="491253"/>
    <lineage>
        <taxon>Eukaryota</taxon>
        <taxon>Fungi</taxon>
        <taxon>Dikarya</taxon>
        <taxon>Ascomycota</taxon>
        <taxon>Pezizomycotina</taxon>
        <taxon>Sordariomycetes</taxon>
        <taxon>Hypocreomycetidae</taxon>
        <taxon>Hypocreales</taxon>
        <taxon>Hypocreaceae</taxon>
        <taxon>Cladobotryum</taxon>
    </lineage>
</organism>
<dbReference type="InterPro" id="IPR051750">
    <property type="entry name" value="Trans-sulfuration_enzymes"/>
</dbReference>
<comment type="cofactor">
    <cofactor evidence="1 3">
        <name>pyridoxal 5'-phosphate</name>
        <dbReference type="ChEBI" id="CHEBI:597326"/>
    </cofactor>
</comment>
<dbReference type="InterPro" id="IPR015424">
    <property type="entry name" value="PyrdxlP-dep_Trfase"/>
</dbReference>
<dbReference type="Gene3D" id="3.90.1150.10">
    <property type="entry name" value="Aspartate Aminotransferase, domain 1"/>
    <property type="match status" value="1"/>
</dbReference>
<keyword evidence="2 3" id="KW-0663">Pyridoxal phosphate</keyword>
<dbReference type="PANTHER" id="PTHR42699">
    <property type="match status" value="1"/>
</dbReference>
<dbReference type="SUPFAM" id="SSF53383">
    <property type="entry name" value="PLP-dependent transferases"/>
    <property type="match status" value="1"/>
</dbReference>
<name>A0ABR0SJW1_9HYPO</name>
<reference evidence="4 5" key="1">
    <citation type="submission" date="2024-01" db="EMBL/GenBank/DDBJ databases">
        <title>Complete genome of Cladobotryum mycophilum ATHUM6906.</title>
        <authorList>
            <person name="Christinaki A.C."/>
            <person name="Myridakis A.I."/>
            <person name="Kouvelis V.N."/>
        </authorList>
    </citation>
    <scope>NUCLEOTIDE SEQUENCE [LARGE SCALE GENOMIC DNA]</scope>
    <source>
        <strain evidence="4 5">ATHUM6906</strain>
    </source>
</reference>
<dbReference type="InterPro" id="IPR015422">
    <property type="entry name" value="PyrdxlP-dep_Trfase_small"/>
</dbReference>
<gene>
    <name evidence="4" type="ORF">PT974_05841</name>
</gene>
<dbReference type="Pfam" id="PF01053">
    <property type="entry name" value="Cys_Met_Meta_PP"/>
    <property type="match status" value="1"/>
</dbReference>